<dbReference type="Proteomes" id="UP000026901">
    <property type="component" value="Segment"/>
</dbReference>
<protein>
    <submittedName>
        <fullName evidence="1">Uncharacterized protein</fullName>
    </submittedName>
</protein>
<keyword evidence="2" id="KW-1185">Reference proteome</keyword>
<name>A0A024B165_9CAUD</name>
<organism evidence="1 2">
    <name type="scientific">Bacillus phage Evoli</name>
    <dbReference type="NCBI Taxonomy" id="1486658"/>
    <lineage>
        <taxon>Viruses</taxon>
        <taxon>Duplodnaviria</taxon>
        <taxon>Heunggongvirae</taxon>
        <taxon>Uroviricota</taxon>
        <taxon>Caudoviricetes</taxon>
        <taxon>Herelleviridae</taxon>
        <taxon>Bastillevirinae</taxon>
        <taxon>Bastillevirus</taxon>
        <taxon>Bastillevirus evoli</taxon>
    </lineage>
</organism>
<reference evidence="2" key="1">
    <citation type="submission" date="2014-09" db="EMBL/GenBank/DDBJ databases">
        <authorList>
            <person name="Sauder A.B."/>
            <person name="McKenzie Q.R."/>
            <person name="Temple L.M."/>
            <person name="Alexis B.K."/>
            <person name="Al-Atrache Z."/>
            <person name="Lewis L.O."/>
            <person name="Loesser-Casey K.E."/>
            <person name="Mitchell K.J."/>
        </authorList>
    </citation>
    <scope>NUCLEOTIDE SEQUENCE [LARGE SCALE GENOMIC DNA]</scope>
</reference>
<dbReference type="EMBL" id="KJ489398">
    <property type="protein sequence ID" value="AHZ09931.1"/>
    <property type="molecule type" value="Genomic_DNA"/>
</dbReference>
<proteinExistence type="predicted"/>
<dbReference type="OrthoDB" id="22777at10239"/>
<dbReference type="KEGG" id="vg:19525548"/>
<evidence type="ECO:0000313" key="1">
    <source>
        <dbReference type="EMBL" id="AHZ09931.1"/>
    </source>
</evidence>
<dbReference type="RefSeq" id="YP_009035728.1">
    <property type="nucleotide sequence ID" value="NC_024207.1"/>
</dbReference>
<accession>A0A024B165</accession>
<dbReference type="GeneID" id="19525548"/>
<sequence>MDYVRQVIDELDTKYGDYGDWSKTSVLGELLAVLDYEHIEFDEYRTIDEIDFLIDKYEKYGDWSKVSVLGEVRGAL</sequence>
<evidence type="ECO:0000313" key="2">
    <source>
        <dbReference type="Proteomes" id="UP000026901"/>
    </source>
</evidence>